<proteinExistence type="predicted"/>
<dbReference type="EMBL" id="HBKO01027167">
    <property type="protein sequence ID" value="CAE2238161.1"/>
    <property type="molecule type" value="Transcribed_RNA"/>
</dbReference>
<dbReference type="InterPro" id="IPR000569">
    <property type="entry name" value="HECT_dom"/>
</dbReference>
<dbReference type="PANTHER" id="PTHR46654:SF1">
    <property type="entry name" value="E3 UBIQUITIN-PROTEIN LIGASE HECTD3"/>
    <property type="match status" value="1"/>
</dbReference>
<feature type="domain" description="HECT" evidence="3">
    <location>
        <begin position="680"/>
        <end position="1027"/>
    </location>
</feature>
<dbReference type="SMART" id="SM00119">
    <property type="entry name" value="HECTc"/>
    <property type="match status" value="1"/>
</dbReference>
<evidence type="ECO:0000313" key="4">
    <source>
        <dbReference type="EMBL" id="CAE2238161.1"/>
    </source>
</evidence>
<accession>A0A7S4ISF6</accession>
<sequence>MLPDEDAPLNGMPSTETTQAEILRRRDSKLPLMPPIAAEECLAGRLIRPTPLAANRNCVLSSADSEGFSLLSFRVPETDVMNVMQRHLTQCQRAEASLMSHFPELRHLGANSSGLGAVSGAAHTTLGIMLVRQTVIYLIADVEGLQRSHEDADSAFNLEQLGQPRDLLHLLKLAFHSSGGNHFGGGVSPFTKLWALMESLMNASSETTQLPAFKGLPRLLRDDALGHIKRELRGCATLNSPHPLVGNKLQGCHRLTVAGATHLIVQMDARSKLGGSAHLLFCLDQAGHEPVGRWQGVAENQWRNITVPGDSVWVHLRGEVNAKSAKQLWGFRVRVSAQGWTPPEVESQALEAPLPIGWHLLDLLSKHRPVELLTSHTFFFMARYLHATDAPHHPLAAALLLRLLKLPQSALPLDTGDPRDTWPMEQLLTLGAHIEWHVEHAVDPVSGLLPLRIQLFSEVVAQAWVRLKSRSPKPPPTRSWIDGVVALSMAARFFVDGLDPLQHLPDAWLSKLQDAGLEVIELQENWSVSHYARLIAHAAAIPKTKLLKVSAKSLLVPEDGPLSTHSASSLQVHFALLQQFNSVLHQFFPYVYTGYSERTYTLGAELCALREIIFPEVKHGVWTKMRDATAAVKDKEWNKANPPPVVTVNRHRAAKERADRRAKTKHSVFAQLHAQLQVVDVKDLKRRDRAFKVKFAGEGADDYGGPYREVFTSLCSELQNESVLPLLLQTPNGQHNLGSNRDRFVMQPASTSAELLQWYEFIGVLMGISLLQKDTVLGINLCSVFWKQLVQEIANDSDLASFDEMVCQSLKKIEHIDDEGVDEELFSDLIFEVFTAQLSNGVEVEVCEGGSDIDVTWHNRKRYCDLVLKARLREGRVQTHAVLRGLSTILPVRLFPLFSHREFELMVCGTPDIDVADLKRHTRFGVSVNPNDAHVQLLWQVLEAFSSEQRSKFLSFIWGRNRLPTTEEEWGDQCMKIHTLEAATGDQHLPVSHTCFFSMEWPRYSTFDIARDKLLYAIVNCTDMDMDATAEGRANLAMSIDDD</sequence>
<reference evidence="4" key="1">
    <citation type="submission" date="2021-01" db="EMBL/GenBank/DDBJ databases">
        <authorList>
            <person name="Corre E."/>
            <person name="Pelletier E."/>
            <person name="Niang G."/>
            <person name="Scheremetjew M."/>
            <person name="Finn R."/>
            <person name="Kale V."/>
            <person name="Holt S."/>
            <person name="Cochrane G."/>
            <person name="Meng A."/>
            <person name="Brown T."/>
            <person name="Cohen L."/>
        </authorList>
    </citation>
    <scope>NUCLEOTIDE SEQUENCE</scope>
    <source>
        <strain evidence="4">UIO037</strain>
    </source>
</reference>
<keyword evidence="1 2" id="KW-0833">Ubl conjugation pathway</keyword>
<dbReference type="GO" id="GO:0004842">
    <property type="term" value="F:ubiquitin-protein transferase activity"/>
    <property type="evidence" value="ECO:0007669"/>
    <property type="project" value="InterPro"/>
</dbReference>
<evidence type="ECO:0000259" key="3">
    <source>
        <dbReference type="PROSITE" id="PS50237"/>
    </source>
</evidence>
<evidence type="ECO:0000256" key="2">
    <source>
        <dbReference type="PROSITE-ProRule" id="PRU00104"/>
    </source>
</evidence>
<dbReference type="SUPFAM" id="SSF56204">
    <property type="entry name" value="Hect, E3 ligase catalytic domain"/>
    <property type="match status" value="1"/>
</dbReference>
<dbReference type="PROSITE" id="PS50237">
    <property type="entry name" value="HECT"/>
    <property type="match status" value="1"/>
</dbReference>
<dbReference type="AlphaFoldDB" id="A0A7S4ISF6"/>
<organism evidence="4">
    <name type="scientific">Prymnesium polylepis</name>
    <dbReference type="NCBI Taxonomy" id="72548"/>
    <lineage>
        <taxon>Eukaryota</taxon>
        <taxon>Haptista</taxon>
        <taxon>Haptophyta</taxon>
        <taxon>Prymnesiophyceae</taxon>
        <taxon>Prymnesiales</taxon>
        <taxon>Prymnesiaceae</taxon>
        <taxon>Prymnesium</taxon>
    </lineage>
</organism>
<dbReference type="Gene3D" id="3.90.1750.10">
    <property type="entry name" value="Hect, E3 ligase catalytic domains"/>
    <property type="match status" value="1"/>
</dbReference>
<dbReference type="InterPro" id="IPR035983">
    <property type="entry name" value="Hect_E3_ubiquitin_ligase"/>
</dbReference>
<protein>
    <recommendedName>
        <fullName evidence="3">HECT domain-containing protein</fullName>
    </recommendedName>
</protein>
<name>A0A7S4ISF6_9EUKA</name>
<dbReference type="Gene3D" id="3.30.2410.10">
    <property type="entry name" value="Hect, E3 ligase catalytic domain"/>
    <property type="match status" value="1"/>
</dbReference>
<dbReference type="PANTHER" id="PTHR46654">
    <property type="entry name" value="E3 UBIQUITIN-PROTEIN LIGASE HECTD3"/>
    <property type="match status" value="1"/>
</dbReference>
<evidence type="ECO:0000256" key="1">
    <source>
        <dbReference type="ARBA" id="ARBA00022786"/>
    </source>
</evidence>
<dbReference type="Gene3D" id="3.30.2160.10">
    <property type="entry name" value="Hect, E3 ligase catalytic domain"/>
    <property type="match status" value="1"/>
</dbReference>
<gene>
    <name evidence="4" type="ORF">CPOL0286_LOCUS12480</name>
</gene>
<dbReference type="InterPro" id="IPR042469">
    <property type="entry name" value="HECTD3"/>
</dbReference>
<feature type="active site" description="Glycyl thioester intermediate" evidence="2">
    <location>
        <position position="995"/>
    </location>
</feature>
<dbReference type="Pfam" id="PF00632">
    <property type="entry name" value="HECT"/>
    <property type="match status" value="1"/>
</dbReference>